<dbReference type="PATRIC" id="fig|1618207.4.peg.2927"/>
<dbReference type="RefSeq" id="WP_045076230.1">
    <property type="nucleotide sequence ID" value="NZ_CP011005.1"/>
</dbReference>
<evidence type="ECO:0000313" key="3">
    <source>
        <dbReference type="Proteomes" id="UP000061839"/>
    </source>
</evidence>
<feature type="transmembrane region" description="Helical" evidence="1">
    <location>
        <begin position="219"/>
        <end position="237"/>
    </location>
</feature>
<keyword evidence="1" id="KW-1133">Transmembrane helix</keyword>
<gene>
    <name evidence="2" type="ORF">UM93_14405</name>
</gene>
<proteinExistence type="predicted"/>
<evidence type="ECO:0000313" key="2">
    <source>
        <dbReference type="EMBL" id="AJT42388.1"/>
    </source>
</evidence>
<keyword evidence="3" id="KW-1185">Reference proteome</keyword>
<protein>
    <submittedName>
        <fullName evidence="2">Uncharacterized protein</fullName>
    </submittedName>
</protein>
<dbReference type="HOGENOM" id="CLU_1178296_0_0_11"/>
<name>A0A0D4C1C2_9MICC</name>
<dbReference type="EMBL" id="CP011005">
    <property type="protein sequence ID" value="AJT42388.1"/>
    <property type="molecule type" value="Genomic_DNA"/>
</dbReference>
<dbReference type="KEGG" id="ari:UM93_14405"/>
<dbReference type="OrthoDB" id="4937800at2"/>
<feature type="transmembrane region" description="Helical" evidence="1">
    <location>
        <begin position="6"/>
        <end position="23"/>
    </location>
</feature>
<feature type="transmembrane region" description="Helical" evidence="1">
    <location>
        <begin position="74"/>
        <end position="90"/>
    </location>
</feature>
<keyword evidence="1" id="KW-0812">Transmembrane</keyword>
<reference evidence="2 3" key="1">
    <citation type="journal article" date="2015" name="Genome Announc.">
        <title>Complete Genome Sequencing of Protease-Producing Novel Arthrobacter sp. Strain IHBB 11108 Using PacBio Single-Molecule Real-Time Sequencing Technology.</title>
        <authorList>
            <person name="Kiran S."/>
            <person name="Swarnkar M.K."/>
            <person name="Pal M."/>
            <person name="Thakur R."/>
            <person name="Tewari R."/>
            <person name="Singh A.K."/>
            <person name="Gulati A."/>
        </authorList>
    </citation>
    <scope>NUCLEOTIDE SEQUENCE [LARGE SCALE GENOMIC DNA]</scope>
    <source>
        <strain evidence="2 3">IHBB 11108</strain>
    </source>
</reference>
<feature type="transmembrane region" description="Helical" evidence="1">
    <location>
        <begin position="43"/>
        <end position="62"/>
    </location>
</feature>
<keyword evidence="1" id="KW-0472">Membrane</keyword>
<feature type="transmembrane region" description="Helical" evidence="1">
    <location>
        <begin position="148"/>
        <end position="171"/>
    </location>
</feature>
<accession>A0A0D4C1C2</accession>
<sequence>MIAVVTTQWIVLVLYVLSILMRLPEFVRPRASQGEVPKRNLALFFFFVLIAVAMALSIPMFYTPIDQFLGGQNVANLILRFCLYGAFLLLGKRVAEAYESDVAIKAVVGPVGWIIFAAMSGLLVVFFVQSYTPYSFASLGAFEAQSSVKLYSMLGFLYPAYVAVCIIGVMFRNTMQRTIPIRYRSASVIMLIGLFGVFLLPAIQSLTFSMKELIPLQGILSYSSLGLIATSFIVLWFSARLHHHDQEEEETYENVIHLRRVQGSFPDDSPA</sequence>
<evidence type="ECO:0000256" key="1">
    <source>
        <dbReference type="SAM" id="Phobius"/>
    </source>
</evidence>
<dbReference type="STRING" id="1618207.UM93_14405"/>
<dbReference type="AlphaFoldDB" id="A0A0D4C1C2"/>
<feature type="transmembrane region" description="Helical" evidence="1">
    <location>
        <begin position="102"/>
        <end position="128"/>
    </location>
</feature>
<organism evidence="2 3">
    <name type="scientific">Psychromicrobium lacuslunae</name>
    <dbReference type="NCBI Taxonomy" id="1618207"/>
    <lineage>
        <taxon>Bacteria</taxon>
        <taxon>Bacillati</taxon>
        <taxon>Actinomycetota</taxon>
        <taxon>Actinomycetes</taxon>
        <taxon>Micrococcales</taxon>
        <taxon>Micrococcaceae</taxon>
        <taxon>Psychromicrobium</taxon>
    </lineage>
</organism>
<dbReference type="Proteomes" id="UP000061839">
    <property type="component" value="Chromosome"/>
</dbReference>
<feature type="transmembrane region" description="Helical" evidence="1">
    <location>
        <begin position="183"/>
        <end position="207"/>
    </location>
</feature>